<evidence type="ECO:0000259" key="8">
    <source>
        <dbReference type="PROSITE" id="PS51740"/>
    </source>
</evidence>
<dbReference type="PANTHER" id="PTHR34701">
    <property type="entry name" value="TRANSCRIPTIONAL REGULATOR MRAZ"/>
    <property type="match status" value="1"/>
</dbReference>
<dbReference type="HAMAP" id="MF_01008">
    <property type="entry name" value="MraZ"/>
    <property type="match status" value="1"/>
</dbReference>
<sequence length="155" mass="17941">MVRRFGFKEDIELMFLNTYHHNLDEKGRLTIPARYRELISEGAYITLGFDHNLMVLTTSYFNEIAERSAKLSLTDPTSRQLMRLIFSNAERVEIDKAGRILIPQSLREAVQLETEAVLVGVLNYFEIWSPSLWNHQSESMTNAEANEQRFSALTL</sequence>
<evidence type="ECO:0000256" key="2">
    <source>
        <dbReference type="ARBA" id="ARBA00022490"/>
    </source>
</evidence>
<proteinExistence type="inferred from homology"/>
<dbReference type="CDD" id="cd16321">
    <property type="entry name" value="MraZ_C"/>
    <property type="match status" value="1"/>
</dbReference>
<gene>
    <name evidence="7" type="primary">mraZ</name>
    <name evidence="9" type="ORF">LARV_02051</name>
</gene>
<dbReference type="GO" id="GO:0009295">
    <property type="term" value="C:nucleoid"/>
    <property type="evidence" value="ECO:0007669"/>
    <property type="project" value="UniProtKB-SubCell"/>
</dbReference>
<dbReference type="InterPro" id="IPR020603">
    <property type="entry name" value="MraZ_dom"/>
</dbReference>
<comment type="subunit">
    <text evidence="7">Forms oligomers.</text>
</comment>
<dbReference type="GO" id="GO:0005737">
    <property type="term" value="C:cytoplasm"/>
    <property type="evidence" value="ECO:0007669"/>
    <property type="project" value="UniProtKB-UniRule"/>
</dbReference>
<reference evidence="9" key="1">
    <citation type="submission" date="2015-07" db="EMBL/GenBank/DDBJ databases">
        <title>Draft Genome Sequences of Anaerolinea thermolimosa IMO-1, Bellilinea caldifistulae GOMI-1, Leptolinea tardivitalis YMTK-2, Levilinea saccharolytica KIBI-1,Longilinea arvoryzae KOME-1, Previously Described as Members of the Anaerolineaceae (Chloroflexi).</title>
        <authorList>
            <person name="Sekiguchi Y."/>
            <person name="Ohashi A."/>
            <person name="Matsuura N."/>
            <person name="Tourlousse M.D."/>
        </authorList>
    </citation>
    <scope>NUCLEOTIDE SEQUENCE [LARGE SCALE GENOMIC DNA]</scope>
    <source>
        <strain evidence="9">KOME-1</strain>
    </source>
</reference>
<dbReference type="Pfam" id="PF02381">
    <property type="entry name" value="MraZ"/>
    <property type="match status" value="2"/>
</dbReference>
<dbReference type="AlphaFoldDB" id="A0A0S7BFB9"/>
<keyword evidence="5 7" id="KW-0238">DNA-binding</keyword>
<accession>A0A0S7BFB9</accession>
<evidence type="ECO:0000256" key="6">
    <source>
        <dbReference type="ARBA" id="ARBA00023163"/>
    </source>
</evidence>
<dbReference type="InterPro" id="IPR037914">
    <property type="entry name" value="SpoVT-AbrB_sf"/>
</dbReference>
<evidence type="ECO:0000256" key="4">
    <source>
        <dbReference type="ARBA" id="ARBA00023015"/>
    </source>
</evidence>
<dbReference type="InterPro" id="IPR038619">
    <property type="entry name" value="MraZ_sf"/>
</dbReference>
<dbReference type="STRING" id="360412.LARV_02051"/>
<name>A0A0S7BFB9_9CHLR</name>
<dbReference type="InterPro" id="IPR035642">
    <property type="entry name" value="MraZ_N"/>
</dbReference>
<dbReference type="PROSITE" id="PS51740">
    <property type="entry name" value="SPOVT_ABRB"/>
    <property type="match status" value="2"/>
</dbReference>
<dbReference type="PANTHER" id="PTHR34701:SF1">
    <property type="entry name" value="TRANSCRIPTIONAL REGULATOR MRAZ"/>
    <property type="match status" value="1"/>
</dbReference>
<keyword evidence="4 7" id="KW-0805">Transcription regulation</keyword>
<feature type="domain" description="SpoVT-AbrB" evidence="8">
    <location>
        <begin position="89"/>
        <end position="132"/>
    </location>
</feature>
<dbReference type="SUPFAM" id="SSF89447">
    <property type="entry name" value="AbrB/MazE/MraZ-like"/>
    <property type="match status" value="1"/>
</dbReference>
<dbReference type="GO" id="GO:2000143">
    <property type="term" value="P:negative regulation of DNA-templated transcription initiation"/>
    <property type="evidence" value="ECO:0007669"/>
    <property type="project" value="TreeGrafter"/>
</dbReference>
<feature type="domain" description="SpoVT-AbrB" evidence="8">
    <location>
        <begin position="18"/>
        <end position="60"/>
    </location>
</feature>
<dbReference type="InterPro" id="IPR007159">
    <property type="entry name" value="SpoVT-AbrB_dom"/>
</dbReference>
<evidence type="ECO:0000313" key="9">
    <source>
        <dbReference type="EMBL" id="GAP14285.1"/>
    </source>
</evidence>
<protein>
    <recommendedName>
        <fullName evidence="1 7">Transcriptional regulator MraZ</fullName>
    </recommendedName>
</protein>
<evidence type="ECO:0000313" key="10">
    <source>
        <dbReference type="Proteomes" id="UP000055060"/>
    </source>
</evidence>
<comment type="similarity">
    <text evidence="7">Belongs to the MraZ family.</text>
</comment>
<dbReference type="EMBL" id="DF967972">
    <property type="protein sequence ID" value="GAP14285.1"/>
    <property type="molecule type" value="Genomic_DNA"/>
</dbReference>
<evidence type="ECO:0000256" key="3">
    <source>
        <dbReference type="ARBA" id="ARBA00022737"/>
    </source>
</evidence>
<keyword evidence="3" id="KW-0677">Repeat</keyword>
<comment type="subcellular location">
    <subcellularLocation>
        <location evidence="7">Cytoplasm</location>
        <location evidence="7">Nucleoid</location>
    </subcellularLocation>
</comment>
<dbReference type="InterPro" id="IPR035644">
    <property type="entry name" value="MraZ_C"/>
</dbReference>
<keyword evidence="2 7" id="KW-0963">Cytoplasm</keyword>
<dbReference type="Proteomes" id="UP000055060">
    <property type="component" value="Unassembled WGS sequence"/>
</dbReference>
<evidence type="ECO:0000256" key="1">
    <source>
        <dbReference type="ARBA" id="ARBA00013860"/>
    </source>
</evidence>
<evidence type="ECO:0000256" key="5">
    <source>
        <dbReference type="ARBA" id="ARBA00023125"/>
    </source>
</evidence>
<dbReference type="GO" id="GO:0003700">
    <property type="term" value="F:DNA-binding transcription factor activity"/>
    <property type="evidence" value="ECO:0007669"/>
    <property type="project" value="UniProtKB-UniRule"/>
</dbReference>
<evidence type="ECO:0000256" key="7">
    <source>
        <dbReference type="HAMAP-Rule" id="MF_01008"/>
    </source>
</evidence>
<dbReference type="NCBIfam" id="TIGR00242">
    <property type="entry name" value="division/cell wall cluster transcriptional repressor MraZ"/>
    <property type="match status" value="1"/>
</dbReference>
<dbReference type="OrthoDB" id="9807753at2"/>
<keyword evidence="10" id="KW-1185">Reference proteome</keyword>
<organism evidence="9">
    <name type="scientific">Longilinea arvoryzae</name>
    <dbReference type="NCBI Taxonomy" id="360412"/>
    <lineage>
        <taxon>Bacteria</taxon>
        <taxon>Bacillati</taxon>
        <taxon>Chloroflexota</taxon>
        <taxon>Anaerolineae</taxon>
        <taxon>Anaerolineales</taxon>
        <taxon>Anaerolineaceae</taxon>
        <taxon>Longilinea</taxon>
    </lineage>
</organism>
<dbReference type="GO" id="GO:0000976">
    <property type="term" value="F:transcription cis-regulatory region binding"/>
    <property type="evidence" value="ECO:0007669"/>
    <property type="project" value="TreeGrafter"/>
</dbReference>
<keyword evidence="6 7" id="KW-0804">Transcription</keyword>
<dbReference type="Gene3D" id="3.40.1550.20">
    <property type="entry name" value="Transcriptional regulator MraZ domain"/>
    <property type="match status" value="1"/>
</dbReference>
<dbReference type="InterPro" id="IPR003444">
    <property type="entry name" value="MraZ"/>
</dbReference>
<dbReference type="CDD" id="cd16320">
    <property type="entry name" value="MraZ_N"/>
    <property type="match status" value="1"/>
</dbReference>